<dbReference type="PANTHER" id="PTHR12544">
    <property type="entry name" value="GLUTAMINASE"/>
    <property type="match status" value="1"/>
</dbReference>
<feature type="binding site" evidence="7">
    <location>
        <position position="124"/>
    </location>
    <ligand>
        <name>substrate</name>
    </ligand>
</feature>
<proteinExistence type="inferred from homology"/>
<keyword evidence="7" id="KW-0007">Acetylation</keyword>
<dbReference type="GO" id="GO:0004359">
    <property type="term" value="F:glutaminase activity"/>
    <property type="evidence" value="ECO:0007669"/>
    <property type="project" value="UniProtKB-UniRule"/>
</dbReference>
<dbReference type="InterPro" id="IPR015868">
    <property type="entry name" value="Glutaminase"/>
</dbReference>
<evidence type="ECO:0000256" key="6">
    <source>
        <dbReference type="ARBA" id="ARBA00070405"/>
    </source>
</evidence>
<dbReference type="OrthoDB" id="9788822at2"/>
<keyword evidence="9" id="KW-1185">Reference proteome</keyword>
<dbReference type="Pfam" id="PF04960">
    <property type="entry name" value="Glutaminase"/>
    <property type="match status" value="1"/>
</dbReference>
<evidence type="ECO:0000313" key="8">
    <source>
        <dbReference type="EMBL" id="KHL02032.1"/>
    </source>
</evidence>
<name>A0A0B2AJS4_9MICC</name>
<dbReference type="HAMAP" id="MF_00313">
    <property type="entry name" value="Glutaminase"/>
    <property type="match status" value="1"/>
</dbReference>
<dbReference type="GO" id="GO:0006543">
    <property type="term" value="P:L-glutamine catabolic process"/>
    <property type="evidence" value="ECO:0007669"/>
    <property type="project" value="TreeGrafter"/>
</dbReference>
<feature type="binding site" evidence="7">
    <location>
        <position position="251"/>
    </location>
    <ligand>
        <name>substrate</name>
    </ligand>
</feature>
<dbReference type="NCBIfam" id="TIGR03814">
    <property type="entry name" value="Gln_ase"/>
    <property type="match status" value="1"/>
</dbReference>
<dbReference type="Gene3D" id="3.40.710.10">
    <property type="entry name" value="DD-peptidase/beta-lactamase superfamily"/>
    <property type="match status" value="1"/>
</dbReference>
<dbReference type="STRING" id="1338436.LK10_13870"/>
<feature type="binding site" evidence="7">
    <location>
        <position position="175"/>
    </location>
    <ligand>
        <name>substrate</name>
    </ligand>
</feature>
<evidence type="ECO:0000256" key="7">
    <source>
        <dbReference type="HAMAP-Rule" id="MF_00313"/>
    </source>
</evidence>
<dbReference type="RefSeq" id="WP_043124800.1">
    <property type="nucleotide sequence ID" value="NZ_JTDL01000133.1"/>
</dbReference>
<evidence type="ECO:0000256" key="5">
    <source>
        <dbReference type="ARBA" id="ARBA00049534"/>
    </source>
</evidence>
<evidence type="ECO:0000256" key="1">
    <source>
        <dbReference type="ARBA" id="ARBA00011076"/>
    </source>
</evidence>
<gene>
    <name evidence="7" type="primary">glsA</name>
    <name evidence="8" type="ORF">LK10_13870</name>
</gene>
<comment type="caution">
    <text evidence="8">The sequence shown here is derived from an EMBL/GenBank/DDBJ whole genome shotgun (WGS) entry which is preliminary data.</text>
</comment>
<dbReference type="InterPro" id="IPR012338">
    <property type="entry name" value="Beta-lactam/transpept-like"/>
</dbReference>
<feature type="binding site" evidence="7">
    <location>
        <position position="73"/>
    </location>
    <ligand>
        <name>substrate</name>
    </ligand>
</feature>
<protein>
    <recommendedName>
        <fullName evidence="6 7">Glutaminase</fullName>
        <ecNumber evidence="3 7">3.5.1.2</ecNumber>
    </recommendedName>
</protein>
<reference evidence="8 9" key="1">
    <citation type="submission" date="2014-09" db="EMBL/GenBank/DDBJ databases">
        <title>Genome sequence of Sinomonas sp. MUSC 117.</title>
        <authorList>
            <person name="Lee L.-H."/>
        </authorList>
    </citation>
    <scope>NUCLEOTIDE SEQUENCE [LARGE SCALE GENOMIC DNA]</scope>
    <source>
        <strain evidence="8 9">MUSC 117</strain>
    </source>
</reference>
<dbReference type="AlphaFoldDB" id="A0A0B2AJS4"/>
<keyword evidence="4 7" id="KW-0378">Hydrolase</keyword>
<sequence length="315" mass="32624">MSALLAAGVDPAIQALLDDLVETHRPASPVGRLPDSIPHLADVDPHAFGIAVASVDGTIASAGDAETPFSIQSISKLFSLALALGKDPQERLWERVLREPSGTAFNSLVQLEAEAGIPRNPFINAGALVVTDFLVELLGDAAGSVVGFLRDLSGSSRLAVDENAAQAELTKSSRNRALANFLAGFGNLHNPVESVLEHYVRHCSITMSCRELARAGLFLANGGEGRPGGASVLPAAQTKRINSVLLTCGMYDAAGEFAYRVGLPGKSGVGGGILAVVPGRYTVCVWSPGLDAKGNSVAGTAALAELTARTGWSIF</sequence>
<dbReference type="EMBL" id="JTDL01000133">
    <property type="protein sequence ID" value="KHL02032.1"/>
    <property type="molecule type" value="Genomic_DNA"/>
</dbReference>
<evidence type="ECO:0000256" key="3">
    <source>
        <dbReference type="ARBA" id="ARBA00012918"/>
    </source>
</evidence>
<dbReference type="NCBIfam" id="NF002132">
    <property type="entry name" value="PRK00971.1-1"/>
    <property type="match status" value="1"/>
</dbReference>
<evidence type="ECO:0000313" key="9">
    <source>
        <dbReference type="Proteomes" id="UP000030982"/>
    </source>
</evidence>
<evidence type="ECO:0000256" key="2">
    <source>
        <dbReference type="ARBA" id="ARBA00011881"/>
    </source>
</evidence>
<feature type="binding site" evidence="7">
    <location>
        <position position="269"/>
    </location>
    <ligand>
        <name>substrate</name>
    </ligand>
</feature>
<feature type="binding site" evidence="7">
    <location>
        <position position="168"/>
    </location>
    <ligand>
        <name>substrate</name>
    </ligand>
</feature>
<accession>A0A0B2AJS4</accession>
<dbReference type="FunFam" id="3.40.710.10:FF:000005">
    <property type="entry name" value="Glutaminase"/>
    <property type="match status" value="1"/>
</dbReference>
<comment type="subunit">
    <text evidence="2 7">Homotetramer.</text>
</comment>
<dbReference type="PANTHER" id="PTHR12544:SF29">
    <property type="entry name" value="GLUTAMINASE"/>
    <property type="match status" value="1"/>
</dbReference>
<comment type="catalytic activity">
    <reaction evidence="5 7">
        <text>L-glutamine + H2O = L-glutamate + NH4(+)</text>
        <dbReference type="Rhea" id="RHEA:15889"/>
        <dbReference type="ChEBI" id="CHEBI:15377"/>
        <dbReference type="ChEBI" id="CHEBI:28938"/>
        <dbReference type="ChEBI" id="CHEBI:29985"/>
        <dbReference type="ChEBI" id="CHEBI:58359"/>
        <dbReference type="EC" id="3.5.1.2"/>
    </reaction>
</comment>
<dbReference type="Proteomes" id="UP000030982">
    <property type="component" value="Unassembled WGS sequence"/>
</dbReference>
<dbReference type="NCBIfam" id="NF002133">
    <property type="entry name" value="PRK00971.1-2"/>
    <property type="match status" value="1"/>
</dbReference>
<dbReference type="SUPFAM" id="SSF56601">
    <property type="entry name" value="beta-lactamase/transpeptidase-like"/>
    <property type="match status" value="1"/>
</dbReference>
<dbReference type="GO" id="GO:0006537">
    <property type="term" value="P:glutamate biosynthetic process"/>
    <property type="evidence" value="ECO:0007669"/>
    <property type="project" value="TreeGrafter"/>
</dbReference>
<comment type="similarity">
    <text evidence="1 7">Belongs to the glutaminase family.</text>
</comment>
<evidence type="ECO:0000256" key="4">
    <source>
        <dbReference type="ARBA" id="ARBA00022801"/>
    </source>
</evidence>
<feature type="binding site" evidence="7">
    <location>
        <position position="199"/>
    </location>
    <ligand>
        <name>substrate</name>
    </ligand>
</feature>
<organism evidence="8 9">
    <name type="scientific">Sinomonas humi</name>
    <dbReference type="NCBI Taxonomy" id="1338436"/>
    <lineage>
        <taxon>Bacteria</taxon>
        <taxon>Bacillati</taxon>
        <taxon>Actinomycetota</taxon>
        <taxon>Actinomycetes</taxon>
        <taxon>Micrococcales</taxon>
        <taxon>Micrococcaceae</taxon>
        <taxon>Sinomonas</taxon>
    </lineage>
</organism>
<dbReference type="EC" id="3.5.1.2" evidence="3 7"/>